<name>A0A4C1XXQ6_EUMVA</name>
<proteinExistence type="predicted"/>
<dbReference type="AlphaFoldDB" id="A0A4C1XXQ6"/>
<dbReference type="EMBL" id="BGZK01000984">
    <property type="protein sequence ID" value="GBP67444.1"/>
    <property type="molecule type" value="Genomic_DNA"/>
</dbReference>
<comment type="caution">
    <text evidence="1">The sequence shown here is derived from an EMBL/GenBank/DDBJ whole genome shotgun (WGS) entry which is preliminary data.</text>
</comment>
<dbReference type="Proteomes" id="UP000299102">
    <property type="component" value="Unassembled WGS sequence"/>
</dbReference>
<reference evidence="1 2" key="1">
    <citation type="journal article" date="2019" name="Commun. Biol.">
        <title>The bagworm genome reveals a unique fibroin gene that provides high tensile strength.</title>
        <authorList>
            <person name="Kono N."/>
            <person name="Nakamura H."/>
            <person name="Ohtoshi R."/>
            <person name="Tomita M."/>
            <person name="Numata K."/>
            <person name="Arakawa K."/>
        </authorList>
    </citation>
    <scope>NUCLEOTIDE SEQUENCE [LARGE SCALE GENOMIC DNA]</scope>
</reference>
<evidence type="ECO:0000313" key="1">
    <source>
        <dbReference type="EMBL" id="GBP67444.1"/>
    </source>
</evidence>
<accession>A0A4C1XXQ6</accession>
<organism evidence="1 2">
    <name type="scientific">Eumeta variegata</name>
    <name type="common">Bagworm moth</name>
    <name type="synonym">Eumeta japonica</name>
    <dbReference type="NCBI Taxonomy" id="151549"/>
    <lineage>
        <taxon>Eukaryota</taxon>
        <taxon>Metazoa</taxon>
        <taxon>Ecdysozoa</taxon>
        <taxon>Arthropoda</taxon>
        <taxon>Hexapoda</taxon>
        <taxon>Insecta</taxon>
        <taxon>Pterygota</taxon>
        <taxon>Neoptera</taxon>
        <taxon>Endopterygota</taxon>
        <taxon>Lepidoptera</taxon>
        <taxon>Glossata</taxon>
        <taxon>Ditrysia</taxon>
        <taxon>Tineoidea</taxon>
        <taxon>Psychidae</taxon>
        <taxon>Oiketicinae</taxon>
        <taxon>Eumeta</taxon>
    </lineage>
</organism>
<protein>
    <submittedName>
        <fullName evidence="1">Uncharacterized protein</fullName>
    </submittedName>
</protein>
<gene>
    <name evidence="1" type="ORF">EVAR_49338_1</name>
</gene>
<keyword evidence="2" id="KW-1185">Reference proteome</keyword>
<sequence length="203" mass="22591">MGALLHSSTAPTVVVYSKEELVFLIRDYPNEVIIINNLGPSTQPQNSVIVKYCNTYRRFLLTFSNRYADPQVFGNRFDYKSSLKFARVYARENALRLLARVLRVDARSSARASIRAGAHLDACACASAGSHACVRVDERANVHVGHMPVCFDHTTRSDDGFVLHIGGQATIMKFVTEIATTALEFCKPFINSRLAWCFIAEAV</sequence>
<evidence type="ECO:0000313" key="2">
    <source>
        <dbReference type="Proteomes" id="UP000299102"/>
    </source>
</evidence>